<sequence length="243" mass="26893">MNSSFHAHMSSNLQRWTSGVPIPYNASFTPTQYERIKRGHVPMEMEDKWYIYYEEPHLWFVRSWTGLRVFRVTLRECGNGRGGAEEAQRTGGAKRAEELGVTRGTAGTDGGHGGGHGRGRGQGQGYGGGDGAGRGRGQGHNDRGHDWGHERAYRYTPGSGREDGAAVVKVAEALWARELAKDKAMIGFQVEGLKSLVENLLLHQSEENEREAFPADGEEAADGDMAGTTQEEKKKSRWRFWKG</sequence>
<feature type="compositionally biased region" description="Basic and acidic residues" evidence="1">
    <location>
        <begin position="139"/>
        <end position="153"/>
    </location>
</feature>
<organism evidence="2 3">
    <name type="scientific">Coniosporium apollinis</name>
    <dbReference type="NCBI Taxonomy" id="61459"/>
    <lineage>
        <taxon>Eukaryota</taxon>
        <taxon>Fungi</taxon>
        <taxon>Dikarya</taxon>
        <taxon>Ascomycota</taxon>
        <taxon>Pezizomycotina</taxon>
        <taxon>Dothideomycetes</taxon>
        <taxon>Dothideomycetes incertae sedis</taxon>
        <taxon>Coniosporium</taxon>
    </lineage>
</organism>
<evidence type="ECO:0000313" key="3">
    <source>
        <dbReference type="Proteomes" id="UP001172684"/>
    </source>
</evidence>
<keyword evidence="3" id="KW-1185">Reference proteome</keyword>
<reference evidence="2" key="1">
    <citation type="submission" date="2022-10" db="EMBL/GenBank/DDBJ databases">
        <title>Culturing micro-colonial fungi from biological soil crusts in the Mojave desert and describing Neophaeococcomyces mojavensis, and introducing the new genera and species Taxawa tesnikishii.</title>
        <authorList>
            <person name="Kurbessoian T."/>
            <person name="Stajich J.E."/>
        </authorList>
    </citation>
    <scope>NUCLEOTIDE SEQUENCE</scope>
    <source>
        <strain evidence="2">TK_1</strain>
    </source>
</reference>
<evidence type="ECO:0000256" key="1">
    <source>
        <dbReference type="SAM" id="MobiDB-lite"/>
    </source>
</evidence>
<feature type="region of interest" description="Disordered" evidence="1">
    <location>
        <begin position="207"/>
        <end position="243"/>
    </location>
</feature>
<name>A0ABQ9NX45_9PEZI</name>
<dbReference type="EMBL" id="JAPDRL010000021">
    <property type="protein sequence ID" value="KAJ9666266.1"/>
    <property type="molecule type" value="Genomic_DNA"/>
</dbReference>
<feature type="compositionally biased region" description="Gly residues" evidence="1">
    <location>
        <begin position="107"/>
        <end position="138"/>
    </location>
</feature>
<gene>
    <name evidence="2" type="ORF">H2201_003700</name>
</gene>
<comment type="caution">
    <text evidence="2">The sequence shown here is derived from an EMBL/GenBank/DDBJ whole genome shotgun (WGS) entry which is preliminary data.</text>
</comment>
<evidence type="ECO:0000313" key="2">
    <source>
        <dbReference type="EMBL" id="KAJ9666266.1"/>
    </source>
</evidence>
<proteinExistence type="predicted"/>
<feature type="region of interest" description="Disordered" evidence="1">
    <location>
        <begin position="78"/>
        <end position="161"/>
    </location>
</feature>
<protein>
    <submittedName>
        <fullName evidence="2">Uncharacterized protein</fullName>
    </submittedName>
</protein>
<feature type="compositionally biased region" description="Basic and acidic residues" evidence="1">
    <location>
        <begin position="83"/>
        <end position="100"/>
    </location>
</feature>
<dbReference type="Proteomes" id="UP001172684">
    <property type="component" value="Unassembled WGS sequence"/>
</dbReference>
<accession>A0ABQ9NX45</accession>